<proteinExistence type="predicted"/>
<dbReference type="InterPro" id="IPR047650">
    <property type="entry name" value="Transpos_IS110"/>
</dbReference>
<protein>
    <submittedName>
        <fullName evidence="3">Transposase</fullName>
    </submittedName>
</protein>
<name>Q98A22_RHILO</name>
<evidence type="ECO:0000259" key="2">
    <source>
        <dbReference type="Pfam" id="PF02371"/>
    </source>
</evidence>
<dbReference type="Proteomes" id="UP000000552">
    <property type="component" value="Chromosome"/>
</dbReference>
<feature type="domain" description="Transposase IS110-like N-terminal" evidence="1">
    <location>
        <begin position="24"/>
        <end position="169"/>
    </location>
</feature>
<dbReference type="GO" id="GO:0003677">
    <property type="term" value="F:DNA binding"/>
    <property type="evidence" value="ECO:0007669"/>
    <property type="project" value="InterPro"/>
</dbReference>
<evidence type="ECO:0000259" key="1">
    <source>
        <dbReference type="Pfam" id="PF01548"/>
    </source>
</evidence>
<dbReference type="HOGENOM" id="CLU_036902_3_3_5"/>
<dbReference type="InterPro" id="IPR003346">
    <property type="entry name" value="Transposase_20"/>
</dbReference>
<dbReference type="NCBIfam" id="NF033542">
    <property type="entry name" value="transpos_IS110"/>
    <property type="match status" value="1"/>
</dbReference>
<dbReference type="PANTHER" id="PTHR33055">
    <property type="entry name" value="TRANSPOSASE FOR INSERTION SEQUENCE ELEMENT IS1111A"/>
    <property type="match status" value="1"/>
</dbReference>
<organism evidence="3 4">
    <name type="scientific">Mesorhizobium japonicum (strain LMG 29417 / CECT 9101 / MAFF 303099)</name>
    <name type="common">Mesorhizobium loti (strain MAFF 303099)</name>
    <dbReference type="NCBI Taxonomy" id="266835"/>
    <lineage>
        <taxon>Bacteria</taxon>
        <taxon>Pseudomonadati</taxon>
        <taxon>Pseudomonadota</taxon>
        <taxon>Alphaproteobacteria</taxon>
        <taxon>Hyphomicrobiales</taxon>
        <taxon>Phyllobacteriaceae</taxon>
        <taxon>Mesorhizobium</taxon>
    </lineage>
</organism>
<dbReference type="GO" id="GO:0006313">
    <property type="term" value="P:DNA transposition"/>
    <property type="evidence" value="ECO:0007669"/>
    <property type="project" value="InterPro"/>
</dbReference>
<dbReference type="PANTHER" id="PTHR33055:SF3">
    <property type="entry name" value="PUTATIVE TRANSPOSASE FOR IS117-RELATED"/>
    <property type="match status" value="1"/>
</dbReference>
<accession>Q98A22</accession>
<evidence type="ECO:0000313" key="4">
    <source>
        <dbReference type="Proteomes" id="UP000000552"/>
    </source>
</evidence>
<evidence type="ECO:0000313" key="3">
    <source>
        <dbReference type="EMBL" id="BAB52522.1"/>
    </source>
</evidence>
<dbReference type="InterPro" id="IPR002525">
    <property type="entry name" value="Transp_IS110-like_N"/>
</dbReference>
<dbReference type="Pfam" id="PF01548">
    <property type="entry name" value="DEDD_Tnp_IS110"/>
    <property type="match status" value="1"/>
</dbReference>
<gene>
    <name evidence="3" type="ordered locus">mlr6190</name>
</gene>
<dbReference type="Pfam" id="PF02371">
    <property type="entry name" value="Transposase_20"/>
    <property type="match status" value="1"/>
</dbReference>
<feature type="domain" description="Transposase IS116/IS110/IS902 C-terminal" evidence="2">
    <location>
        <begin position="231"/>
        <end position="311"/>
    </location>
</feature>
<dbReference type="EMBL" id="BA000012">
    <property type="protein sequence ID" value="BAB52522.1"/>
    <property type="molecule type" value="Genomic_DNA"/>
</dbReference>
<dbReference type="eggNOG" id="COG3547">
    <property type="taxonomic scope" value="Bacteria"/>
</dbReference>
<reference evidence="3 4" key="1">
    <citation type="journal article" date="2000" name="DNA Res.">
        <title>Complete genome structure of the nitrogen-fixing symbiotic bacterium Mesorhizobium loti.</title>
        <authorList>
            <person name="Kaneko T."/>
            <person name="Nakamura Y."/>
            <person name="Sato S."/>
            <person name="Asamizu E."/>
            <person name="Kato T."/>
            <person name="Sasamoto S."/>
            <person name="Watanabe A."/>
            <person name="Idesawa K."/>
            <person name="Ishikawa A."/>
            <person name="Kawashima K."/>
            <person name="Kimura T."/>
            <person name="Kishida Y."/>
            <person name="Kiyokawa C."/>
            <person name="Kohara M."/>
            <person name="Matsumoto M."/>
            <person name="Matsuno A."/>
            <person name="Mochizuki Y."/>
            <person name="Nakayama S."/>
            <person name="Nakazaki N."/>
            <person name="Shimpo S."/>
            <person name="Sugimoto M."/>
            <person name="Takeuchi C."/>
            <person name="Yamada M."/>
            <person name="Tabata S."/>
        </authorList>
    </citation>
    <scope>NUCLEOTIDE SEQUENCE [LARGE SCALE GENOMIC DNA]</scope>
    <source>
        <strain evidence="4">LMG 29417 / CECT 9101 / MAFF 303099</strain>
    </source>
</reference>
<dbReference type="AlphaFoldDB" id="Q98A22"/>
<dbReference type="GO" id="GO:0004803">
    <property type="term" value="F:transposase activity"/>
    <property type="evidence" value="ECO:0007669"/>
    <property type="project" value="InterPro"/>
</dbReference>
<dbReference type="KEGG" id="mlo:mlr6190"/>
<sequence length="381" mass="42324">MAGGSAAHSAPVKRRRRRTMEFFCGLDVAMDETAVCVVDDQGAVHLEAAVMTDPEALFAVLKPFLARLRRVGHEAGSLSPWLHPELKKLGLPAICLETQHVRAALSAQRNKTDKADALGIAHIMRTGWFRQACIKSESCYRTKLLLTHRRNLKAKFLDLENAIRHSLKSFGIRLGKVGRGAFEQAVRQAVADDPLSAELMDAMLSARAALWKQYCRLHDLVVKMVARSELCRRFMAIPGVGPVTALSFMTAIDDPTRFRRSRDVAAYFGLTSRRWQSGSSIDVQGRISKAGDADVRRALYEAASGLMTRFKGRDKVKSWGREIAKRSCHRKACVAVARKLAVIMHAMWSDGTFYVGDAAMSDTDAAQRAHIKDRRLLGAHR</sequence>